<feature type="region of interest" description="Disordered" evidence="1">
    <location>
        <begin position="264"/>
        <end position="328"/>
    </location>
</feature>
<organism evidence="2 3">
    <name type="scientific">Pseudoprimorskyibacter insulae</name>
    <dbReference type="NCBI Taxonomy" id="1695997"/>
    <lineage>
        <taxon>Bacteria</taxon>
        <taxon>Pseudomonadati</taxon>
        <taxon>Pseudomonadota</taxon>
        <taxon>Alphaproteobacteria</taxon>
        <taxon>Rhodobacterales</taxon>
        <taxon>Paracoccaceae</taxon>
        <taxon>Pseudoprimorskyibacter</taxon>
    </lineage>
</organism>
<name>A0A2R8AXY1_9RHOB</name>
<dbReference type="EMBL" id="OMOJ01000005">
    <property type="protein sequence ID" value="SPF80724.1"/>
    <property type="molecule type" value="Genomic_DNA"/>
</dbReference>
<dbReference type="InterPro" id="IPR006837">
    <property type="entry name" value="Divergent_DAC"/>
</dbReference>
<sequence>MARGFLGGLLVGTSVAAVVAGGASLMIGLPERLKALSAPRPIVEPAPMTESELADAPVGEAPVAPAPDAAIEAAPMAEMDTNAVEEASPIAPEAQAAAPKPKDADVVSEPTLPSESALPVASATGDETPESPAPAPMPVAEAQDVAPDAQVGAAMPAVGDAPAMTDAPQTVEAVPVVENAQPAAPERISVPQAPATQAPEALPTAQVTPPPAVQQPEPATAPEVDALAAPPATIVAPDPAPAPIPAPVVTPDVAVVAPDPVAPATIEPDMPEADPAPVIRRPSGETAPRIGRPAGTLTDREGAVPTGRLPSIGTAAAPEAPPSDGSLPLDDVDPNAPPLVKFAEPIEVDPALPRMAIVLLHDANSSVGPEALAAFPIPVTVAVDATMIDATAIMQAYRAQGVEVLAVPNIPQGALPADIEVALAATLNAVPESVGIMEGVGAGFQATREMAEQVAEIALSSGHGLVMQPKGLNTAQSLAAKNGVPSASVFRDFDGAGQDGRVIRRFLDQAAFRARNETGGVVMLGRMQPDTLSSLVIWGLQDRAGTIAMVPVSMVLSDQ</sequence>
<accession>A0A2R8AXY1</accession>
<dbReference type="CDD" id="cd10936">
    <property type="entry name" value="CE4_DAC2"/>
    <property type="match status" value="1"/>
</dbReference>
<dbReference type="SUPFAM" id="SSF88713">
    <property type="entry name" value="Glycoside hydrolase/deacetylase"/>
    <property type="match status" value="1"/>
</dbReference>
<dbReference type="Gene3D" id="3.20.20.370">
    <property type="entry name" value="Glycoside hydrolase/deacetylase"/>
    <property type="match status" value="1"/>
</dbReference>
<protein>
    <recommendedName>
        <fullName evidence="4">Divergent polysaccharide deacetylase</fullName>
    </recommendedName>
</protein>
<evidence type="ECO:0008006" key="4">
    <source>
        <dbReference type="Google" id="ProtNLM"/>
    </source>
</evidence>
<gene>
    <name evidence="2" type="ORF">PRI8871_02535</name>
</gene>
<feature type="region of interest" description="Disordered" evidence="1">
    <location>
        <begin position="93"/>
        <end position="138"/>
    </location>
</feature>
<dbReference type="Pfam" id="PF04748">
    <property type="entry name" value="Polysacc_deac_2"/>
    <property type="match status" value="1"/>
</dbReference>
<dbReference type="RefSeq" id="WP_108886587.1">
    <property type="nucleotide sequence ID" value="NZ_OMOJ01000005.1"/>
</dbReference>
<dbReference type="OrthoDB" id="7658418at2"/>
<proteinExistence type="predicted"/>
<evidence type="ECO:0000313" key="2">
    <source>
        <dbReference type="EMBL" id="SPF80724.1"/>
    </source>
</evidence>
<dbReference type="AlphaFoldDB" id="A0A2R8AXY1"/>
<evidence type="ECO:0000256" key="1">
    <source>
        <dbReference type="SAM" id="MobiDB-lite"/>
    </source>
</evidence>
<dbReference type="Proteomes" id="UP000244904">
    <property type="component" value="Unassembled WGS sequence"/>
</dbReference>
<evidence type="ECO:0000313" key="3">
    <source>
        <dbReference type="Proteomes" id="UP000244904"/>
    </source>
</evidence>
<keyword evidence="3" id="KW-1185">Reference proteome</keyword>
<dbReference type="GO" id="GO:0005975">
    <property type="term" value="P:carbohydrate metabolic process"/>
    <property type="evidence" value="ECO:0007669"/>
    <property type="project" value="InterPro"/>
</dbReference>
<feature type="region of interest" description="Disordered" evidence="1">
    <location>
        <begin position="194"/>
        <end position="219"/>
    </location>
</feature>
<reference evidence="3" key="1">
    <citation type="submission" date="2018-03" db="EMBL/GenBank/DDBJ databases">
        <authorList>
            <person name="Rodrigo-Torres L."/>
            <person name="Arahal R. D."/>
            <person name="Lucena T."/>
        </authorList>
    </citation>
    <scope>NUCLEOTIDE SEQUENCE [LARGE SCALE GENOMIC DNA]</scope>
    <source>
        <strain evidence="3">CECT 8871</strain>
    </source>
</reference>
<dbReference type="InterPro" id="IPR011330">
    <property type="entry name" value="Glyco_hydro/deAcase_b/a-brl"/>
</dbReference>